<evidence type="ECO:0000256" key="6">
    <source>
        <dbReference type="ARBA" id="ARBA00022729"/>
    </source>
</evidence>
<keyword evidence="10 12" id="KW-0472">Membrane</keyword>
<feature type="signal peptide" evidence="15">
    <location>
        <begin position="1"/>
        <end position="26"/>
    </location>
</feature>
<evidence type="ECO:0000256" key="15">
    <source>
        <dbReference type="SAM" id="SignalP"/>
    </source>
</evidence>
<evidence type="ECO:0000259" key="17">
    <source>
        <dbReference type="Pfam" id="PF07715"/>
    </source>
</evidence>
<dbReference type="SUPFAM" id="SSF56935">
    <property type="entry name" value="Porins"/>
    <property type="match status" value="1"/>
</dbReference>
<evidence type="ECO:0000256" key="11">
    <source>
        <dbReference type="ARBA" id="ARBA00023237"/>
    </source>
</evidence>
<dbReference type="GO" id="GO:0009279">
    <property type="term" value="C:cell outer membrane"/>
    <property type="evidence" value="ECO:0007669"/>
    <property type="project" value="UniProtKB-SubCell"/>
</dbReference>
<evidence type="ECO:0000256" key="12">
    <source>
        <dbReference type="PROSITE-ProRule" id="PRU01360"/>
    </source>
</evidence>
<evidence type="ECO:0000256" key="5">
    <source>
        <dbReference type="ARBA" id="ARBA00022692"/>
    </source>
</evidence>
<evidence type="ECO:0000313" key="18">
    <source>
        <dbReference type="EMBL" id="TXS89370.1"/>
    </source>
</evidence>
<feature type="chain" id="PRO_5022681920" evidence="15">
    <location>
        <begin position="27"/>
        <end position="741"/>
    </location>
</feature>
<evidence type="ECO:0000313" key="19">
    <source>
        <dbReference type="Proteomes" id="UP000321933"/>
    </source>
</evidence>
<evidence type="ECO:0000256" key="2">
    <source>
        <dbReference type="ARBA" id="ARBA00022448"/>
    </source>
</evidence>
<keyword evidence="19" id="KW-1185">Reference proteome</keyword>
<feature type="domain" description="TonB-dependent receptor-like beta-barrel" evidence="16">
    <location>
        <begin position="253"/>
        <end position="702"/>
    </location>
</feature>
<keyword evidence="7" id="KW-0408">Iron</keyword>
<keyword evidence="2 12" id="KW-0813">Transport</keyword>
<evidence type="ECO:0000256" key="1">
    <source>
        <dbReference type="ARBA" id="ARBA00004571"/>
    </source>
</evidence>
<proteinExistence type="inferred from homology"/>
<evidence type="ECO:0000256" key="7">
    <source>
        <dbReference type="ARBA" id="ARBA00023004"/>
    </source>
</evidence>
<dbReference type="InterPro" id="IPR039426">
    <property type="entry name" value="TonB-dep_rcpt-like"/>
</dbReference>
<name>A0A5C8ZNQ3_9GAMM</name>
<keyword evidence="11 12" id="KW-0998">Cell outer membrane</keyword>
<dbReference type="InterPro" id="IPR036942">
    <property type="entry name" value="Beta-barrel_TonB_sf"/>
</dbReference>
<dbReference type="Pfam" id="PF07715">
    <property type="entry name" value="Plug"/>
    <property type="match status" value="1"/>
</dbReference>
<dbReference type="EMBL" id="VRYZ01000009">
    <property type="protein sequence ID" value="TXS89370.1"/>
    <property type="molecule type" value="Genomic_DNA"/>
</dbReference>
<dbReference type="OrthoDB" id="9760494at2"/>
<keyword evidence="6 15" id="KW-0732">Signal</keyword>
<dbReference type="InterPro" id="IPR000531">
    <property type="entry name" value="Beta-barrel_TonB"/>
</dbReference>
<dbReference type="InterPro" id="IPR010917">
    <property type="entry name" value="TonB_rcpt_CS"/>
</dbReference>
<comment type="similarity">
    <text evidence="12 14">Belongs to the TonB-dependent receptor family.</text>
</comment>
<evidence type="ECO:0000256" key="13">
    <source>
        <dbReference type="PROSITE-ProRule" id="PRU10144"/>
    </source>
</evidence>
<reference evidence="18 19" key="1">
    <citation type="submission" date="2019-08" db="EMBL/GenBank/DDBJ databases">
        <title>Parahaliea maris sp. nov., isolated from the surface seawater.</title>
        <authorList>
            <person name="Liu Y."/>
        </authorList>
    </citation>
    <scope>NUCLEOTIDE SEQUENCE [LARGE SCALE GENOMIC DNA]</scope>
    <source>
        <strain evidence="18 19">S2-26</strain>
    </source>
</reference>
<evidence type="ECO:0000256" key="4">
    <source>
        <dbReference type="ARBA" id="ARBA00022496"/>
    </source>
</evidence>
<evidence type="ECO:0000256" key="3">
    <source>
        <dbReference type="ARBA" id="ARBA00022452"/>
    </source>
</evidence>
<dbReference type="AlphaFoldDB" id="A0A5C8ZNQ3"/>
<keyword evidence="3 12" id="KW-1134">Transmembrane beta strand</keyword>
<evidence type="ECO:0000256" key="14">
    <source>
        <dbReference type="RuleBase" id="RU003357"/>
    </source>
</evidence>
<sequence length="741" mass="79831">MKAGLMKYSILGAAVSAASLSMAASAQVSSAQEGAQLEEVLVTASRREQKLQDVPAAVVAVAPEDFKFQGLQQVSDIFAYTPGVTFDDSGAIGRGTISARGVPQVLAIPVFGVYLDDTPLSPNTNFAGGGTFLDGLLMDLERIEVIKGPQGTLYGATSVGGMMRYISRDPALDEMRGTISVDANEIENGESGNTISGTISLPLIKDTLGVTLSGFRQDRGGYVDYVNPATGQVVDEDVDQADNEGGSFDLLYRPVERLDLRFKYVKQEATFDIASTVQLAGIDSDDAMFGDYTTISEPGAEKVEYEIIAGTLNYDFDWATLTFNSSNVELSYGQQSDFTSAIGGLLDQVAGQPPGTTTLVVADLQQGSDKYVQELRLTSAPSDTLEWIAGVYYTEEETFNNQVVSATPVLPFEVLSAKLPSDYKELAGFGDVTYYFTPAFDVTAGVRVSRSEVTLQVDTAGILAGESSFSGDKIEDTVDTYLLAASYRPTDDLSLYGRIASGYRPAMTNLPLLDPVTGENLADPLIESDEVWSYELGAKGQSANGLLGYDLALWMLDWDNFQTTIFANGVNTGANAEDGLSAYGMEGELTINPTDNLTFLANIAYADSTLNDDEPGLGGVDGEQVPNLPEWTASLRWNYDFPLMGDWRGTFSGGVRYTGEYESAYSQSTTNQAVKVDSRTLTDVNLSVNYENYTVGVYATNLFDERALNSRTDQIAGPGVFNSTGVFERPRTIGVNLRYDF</sequence>
<feature type="short sequence motif" description="TonB C-terminal box" evidence="13">
    <location>
        <begin position="724"/>
        <end position="741"/>
    </location>
</feature>
<keyword evidence="4" id="KW-0410">Iron transport</keyword>
<comment type="caution">
    <text evidence="18">The sequence shown here is derived from an EMBL/GenBank/DDBJ whole genome shotgun (WGS) entry which is preliminary data.</text>
</comment>
<evidence type="ECO:0000256" key="8">
    <source>
        <dbReference type="ARBA" id="ARBA00023065"/>
    </source>
</evidence>
<keyword evidence="8" id="KW-0406">Ion transport</keyword>
<protein>
    <submittedName>
        <fullName evidence="18">TonB-dependent receptor</fullName>
    </submittedName>
</protein>
<dbReference type="PANTHER" id="PTHR32552">
    <property type="entry name" value="FERRICHROME IRON RECEPTOR-RELATED"/>
    <property type="match status" value="1"/>
</dbReference>
<evidence type="ECO:0000259" key="16">
    <source>
        <dbReference type="Pfam" id="PF00593"/>
    </source>
</evidence>
<evidence type="ECO:0000256" key="9">
    <source>
        <dbReference type="ARBA" id="ARBA00023077"/>
    </source>
</evidence>
<feature type="domain" description="TonB-dependent receptor plug" evidence="17">
    <location>
        <begin position="51"/>
        <end position="161"/>
    </location>
</feature>
<accession>A0A5C8ZNQ3</accession>
<dbReference type="GO" id="GO:0006826">
    <property type="term" value="P:iron ion transport"/>
    <property type="evidence" value="ECO:0007669"/>
    <property type="project" value="UniProtKB-KW"/>
</dbReference>
<keyword evidence="18" id="KW-0675">Receptor</keyword>
<organism evidence="18 19">
    <name type="scientific">Parahaliea aestuarii</name>
    <dbReference type="NCBI Taxonomy" id="1852021"/>
    <lineage>
        <taxon>Bacteria</taxon>
        <taxon>Pseudomonadati</taxon>
        <taxon>Pseudomonadota</taxon>
        <taxon>Gammaproteobacteria</taxon>
        <taxon>Cellvibrionales</taxon>
        <taxon>Halieaceae</taxon>
        <taxon>Parahaliea</taxon>
    </lineage>
</organism>
<dbReference type="PROSITE" id="PS01156">
    <property type="entry name" value="TONB_DEPENDENT_REC_2"/>
    <property type="match status" value="1"/>
</dbReference>
<dbReference type="PANTHER" id="PTHR32552:SF81">
    <property type="entry name" value="TONB-DEPENDENT OUTER MEMBRANE RECEPTOR"/>
    <property type="match status" value="1"/>
</dbReference>
<dbReference type="Proteomes" id="UP000321933">
    <property type="component" value="Unassembled WGS sequence"/>
</dbReference>
<dbReference type="InterPro" id="IPR012910">
    <property type="entry name" value="Plug_dom"/>
</dbReference>
<dbReference type="Gene3D" id="2.40.170.20">
    <property type="entry name" value="TonB-dependent receptor, beta-barrel domain"/>
    <property type="match status" value="1"/>
</dbReference>
<dbReference type="Pfam" id="PF00593">
    <property type="entry name" value="TonB_dep_Rec_b-barrel"/>
    <property type="match status" value="1"/>
</dbReference>
<keyword evidence="9 14" id="KW-0798">TonB box</keyword>
<comment type="subcellular location">
    <subcellularLocation>
        <location evidence="1 12">Cell outer membrane</location>
        <topology evidence="1 12">Multi-pass membrane protein</topology>
    </subcellularLocation>
</comment>
<dbReference type="RefSeq" id="WP_148065732.1">
    <property type="nucleotide sequence ID" value="NZ_VRYZ01000009.1"/>
</dbReference>
<evidence type="ECO:0000256" key="10">
    <source>
        <dbReference type="ARBA" id="ARBA00023136"/>
    </source>
</evidence>
<dbReference type="PROSITE" id="PS52016">
    <property type="entry name" value="TONB_DEPENDENT_REC_3"/>
    <property type="match status" value="1"/>
</dbReference>
<keyword evidence="5 12" id="KW-0812">Transmembrane</keyword>
<gene>
    <name evidence="18" type="ORF">FVW59_17795</name>
</gene>
<dbReference type="CDD" id="cd01347">
    <property type="entry name" value="ligand_gated_channel"/>
    <property type="match status" value="1"/>
</dbReference>